<name>A0A8J2L5B7_9HEXA</name>
<organism evidence="2 3">
    <name type="scientific">Allacma fusca</name>
    <dbReference type="NCBI Taxonomy" id="39272"/>
    <lineage>
        <taxon>Eukaryota</taxon>
        <taxon>Metazoa</taxon>
        <taxon>Ecdysozoa</taxon>
        <taxon>Arthropoda</taxon>
        <taxon>Hexapoda</taxon>
        <taxon>Collembola</taxon>
        <taxon>Symphypleona</taxon>
        <taxon>Sminthuridae</taxon>
        <taxon>Allacma</taxon>
    </lineage>
</organism>
<reference evidence="2" key="1">
    <citation type="submission" date="2021-06" db="EMBL/GenBank/DDBJ databases">
        <authorList>
            <person name="Hodson N. C."/>
            <person name="Mongue J. A."/>
            <person name="Jaron S. K."/>
        </authorList>
    </citation>
    <scope>NUCLEOTIDE SEQUENCE</scope>
</reference>
<dbReference type="AlphaFoldDB" id="A0A8J2L5B7"/>
<evidence type="ECO:0000256" key="1">
    <source>
        <dbReference type="SAM" id="Coils"/>
    </source>
</evidence>
<keyword evidence="3" id="KW-1185">Reference proteome</keyword>
<gene>
    <name evidence="2" type="ORF">AFUS01_LOCUS38916</name>
</gene>
<dbReference type="Proteomes" id="UP000708208">
    <property type="component" value="Unassembled WGS sequence"/>
</dbReference>
<keyword evidence="1" id="KW-0175">Coiled coil</keyword>
<comment type="caution">
    <text evidence="2">The sequence shown here is derived from an EMBL/GenBank/DDBJ whole genome shotgun (WGS) entry which is preliminary data.</text>
</comment>
<evidence type="ECO:0000313" key="3">
    <source>
        <dbReference type="Proteomes" id="UP000708208"/>
    </source>
</evidence>
<accession>A0A8J2L5B7</accession>
<dbReference type="EMBL" id="CAJVCH010549851">
    <property type="protein sequence ID" value="CAG7829030.1"/>
    <property type="molecule type" value="Genomic_DNA"/>
</dbReference>
<feature type="coiled-coil region" evidence="1">
    <location>
        <begin position="47"/>
        <end position="74"/>
    </location>
</feature>
<proteinExistence type="predicted"/>
<protein>
    <submittedName>
        <fullName evidence="2">Uncharacterized protein</fullName>
    </submittedName>
</protein>
<evidence type="ECO:0000313" key="2">
    <source>
        <dbReference type="EMBL" id="CAG7829030.1"/>
    </source>
</evidence>
<sequence>MISRKYDDSAHIKKRSIGRHSIHLRRQELDDKLVEMFGSPNLDERYEENVRHEKEATLKRVKDLTNRNSQLLRKSDIPLLA</sequence>